<keyword evidence="13" id="KW-0966">Cell projection</keyword>
<dbReference type="InterPro" id="IPR052570">
    <property type="entry name" value="FliJ"/>
</dbReference>
<evidence type="ECO:0000256" key="12">
    <source>
        <dbReference type="SAM" id="Coils"/>
    </source>
</evidence>
<evidence type="ECO:0000256" key="9">
    <source>
        <dbReference type="ARBA" id="ARBA00023136"/>
    </source>
</evidence>
<dbReference type="GO" id="GO:0015031">
    <property type="term" value="P:protein transport"/>
    <property type="evidence" value="ECO:0007669"/>
    <property type="project" value="UniProtKB-UniRule"/>
</dbReference>
<keyword evidence="13" id="KW-0282">Flagellum</keyword>
<evidence type="ECO:0000256" key="7">
    <source>
        <dbReference type="ARBA" id="ARBA00022795"/>
    </source>
</evidence>
<dbReference type="GO" id="GO:0009288">
    <property type="term" value="C:bacterial-type flagellum"/>
    <property type="evidence" value="ECO:0007669"/>
    <property type="project" value="UniProtKB-UniRule"/>
</dbReference>
<dbReference type="InterPro" id="IPR012823">
    <property type="entry name" value="Flagell_FliJ"/>
</dbReference>
<evidence type="ECO:0000256" key="1">
    <source>
        <dbReference type="ARBA" id="ARBA00004413"/>
    </source>
</evidence>
<evidence type="ECO:0000313" key="13">
    <source>
        <dbReference type="EMBL" id="KJF78921.1"/>
    </source>
</evidence>
<dbReference type="Proteomes" id="UP000032582">
    <property type="component" value="Unassembled WGS sequence"/>
</dbReference>
<evidence type="ECO:0000256" key="11">
    <source>
        <dbReference type="PIRNR" id="PIRNR019404"/>
    </source>
</evidence>
<keyword evidence="12" id="KW-0175">Coiled coil</keyword>
<dbReference type="AlphaFoldDB" id="A0A0D8LCR6"/>
<evidence type="ECO:0000256" key="10">
    <source>
        <dbReference type="ARBA" id="ARBA00023225"/>
    </source>
</evidence>
<keyword evidence="7 11" id="KW-1005">Bacterial flagellum biogenesis</keyword>
<keyword evidence="13" id="KW-0969">Cilium</keyword>
<feature type="coiled-coil region" evidence="12">
    <location>
        <begin position="25"/>
        <end position="55"/>
    </location>
</feature>
<dbReference type="RefSeq" id="WP_029990702.1">
    <property type="nucleotide sequence ID" value="NZ_JAHOAK010000025.1"/>
</dbReference>
<comment type="caution">
    <text evidence="13">The sequence shown here is derived from an EMBL/GenBank/DDBJ whole genome shotgun (WGS) entry which is preliminary data.</text>
</comment>
<dbReference type="GO" id="GO:0003774">
    <property type="term" value="F:cytoskeletal motor activity"/>
    <property type="evidence" value="ECO:0007669"/>
    <property type="project" value="UniProtKB-UniRule"/>
</dbReference>
<keyword evidence="5 11" id="KW-1003">Cell membrane</keyword>
<dbReference type="InterPro" id="IPR053716">
    <property type="entry name" value="Flag_assembly_chemotaxis_eff"/>
</dbReference>
<evidence type="ECO:0000256" key="3">
    <source>
        <dbReference type="ARBA" id="ARBA00020392"/>
    </source>
</evidence>
<name>A0A0D8LCR6_MORMO</name>
<dbReference type="EMBL" id="JZSH01000015">
    <property type="protein sequence ID" value="KJF78921.1"/>
    <property type="molecule type" value="Genomic_DNA"/>
</dbReference>
<dbReference type="PANTHER" id="PTHR38786:SF1">
    <property type="entry name" value="FLAGELLAR FLIJ PROTEIN"/>
    <property type="match status" value="1"/>
</dbReference>
<organism evidence="13 14">
    <name type="scientific">Morganella morganii</name>
    <name type="common">Proteus morganii</name>
    <dbReference type="NCBI Taxonomy" id="582"/>
    <lineage>
        <taxon>Bacteria</taxon>
        <taxon>Pseudomonadati</taxon>
        <taxon>Pseudomonadota</taxon>
        <taxon>Gammaproteobacteria</taxon>
        <taxon>Enterobacterales</taxon>
        <taxon>Morganellaceae</taxon>
        <taxon>Morganella</taxon>
    </lineage>
</organism>
<dbReference type="Gene3D" id="1.10.287.1700">
    <property type="match status" value="1"/>
</dbReference>
<evidence type="ECO:0000256" key="5">
    <source>
        <dbReference type="ARBA" id="ARBA00022475"/>
    </source>
</evidence>
<keyword evidence="10 11" id="KW-1006">Bacterial flagellum protein export</keyword>
<sequence length="147" mass="17247">MSRHDPMDVLRDLADKKLTDTTNHLGKMRQEYAHANNQLTSLENYEQEYQQQMQSGMTDKGMTVIELLSHQSFIASLGKVINHQKHQVELCQHSVDNAVGLWHKDKQRLNAFDTLKQRAEVARVMQENRRDQKLMDEFAQRVTRRNT</sequence>
<dbReference type="NCBIfam" id="TIGR02473">
    <property type="entry name" value="flagell_FliJ"/>
    <property type="match status" value="1"/>
</dbReference>
<evidence type="ECO:0000256" key="2">
    <source>
        <dbReference type="ARBA" id="ARBA00010004"/>
    </source>
</evidence>
<dbReference type="PRINTS" id="PR01004">
    <property type="entry name" value="FLGFLIJ"/>
</dbReference>
<keyword evidence="4 11" id="KW-0813">Transport</keyword>
<dbReference type="GO" id="GO:0071973">
    <property type="term" value="P:bacterial-type flagellum-dependent cell motility"/>
    <property type="evidence" value="ECO:0007669"/>
    <property type="project" value="InterPro"/>
</dbReference>
<comment type="function">
    <text evidence="11">Flagellar protein that affects chemotactic events.</text>
</comment>
<dbReference type="PATRIC" id="fig|582.24.peg.854"/>
<dbReference type="PIRSF" id="PIRSF019404">
    <property type="entry name" value="FliJ"/>
    <property type="match status" value="1"/>
</dbReference>
<keyword evidence="6 11" id="KW-0145">Chemotaxis</keyword>
<accession>A0A0D8LCR6</accession>
<keyword evidence="8 11" id="KW-0653">Protein transport</keyword>
<keyword evidence="9 11" id="KW-0472">Membrane</keyword>
<gene>
    <name evidence="13" type="ORF">UA45_02845</name>
</gene>
<evidence type="ECO:0000256" key="4">
    <source>
        <dbReference type="ARBA" id="ARBA00022448"/>
    </source>
</evidence>
<dbReference type="GO" id="GO:0006935">
    <property type="term" value="P:chemotaxis"/>
    <property type="evidence" value="ECO:0007669"/>
    <property type="project" value="UniProtKB-UniRule"/>
</dbReference>
<dbReference type="GO" id="GO:0005886">
    <property type="term" value="C:plasma membrane"/>
    <property type="evidence" value="ECO:0007669"/>
    <property type="project" value="UniProtKB-SubCell"/>
</dbReference>
<dbReference type="InterPro" id="IPR018006">
    <property type="entry name" value="Flag_FliJ_proteobac"/>
</dbReference>
<protein>
    <recommendedName>
        <fullName evidence="3 11">Flagellar FliJ protein</fullName>
    </recommendedName>
</protein>
<dbReference type="Pfam" id="PF02050">
    <property type="entry name" value="FliJ"/>
    <property type="match status" value="1"/>
</dbReference>
<evidence type="ECO:0000313" key="14">
    <source>
        <dbReference type="Proteomes" id="UP000032582"/>
    </source>
</evidence>
<evidence type="ECO:0000256" key="8">
    <source>
        <dbReference type="ARBA" id="ARBA00022927"/>
    </source>
</evidence>
<reference evidence="13 14" key="1">
    <citation type="submission" date="2015-02" db="EMBL/GenBank/DDBJ databases">
        <title>Whole genome shotgun sequencing of cultured foodborne pathogen.</title>
        <authorList>
            <person name="Timme R."/>
            <person name="Allard M.W."/>
            <person name="Strain E."/>
            <person name="Evans P.S."/>
            <person name="Brown E."/>
        </authorList>
    </citation>
    <scope>NUCLEOTIDE SEQUENCE [LARGE SCALE GENOMIC DNA]</scope>
    <source>
        <strain evidence="13 14">GCSL-TSO-24</strain>
    </source>
</reference>
<comment type="similarity">
    <text evidence="2 11">Belongs to the FliJ family.</text>
</comment>
<dbReference type="PANTHER" id="PTHR38786">
    <property type="entry name" value="FLAGELLAR FLIJ PROTEIN"/>
    <property type="match status" value="1"/>
</dbReference>
<proteinExistence type="inferred from homology"/>
<evidence type="ECO:0000256" key="6">
    <source>
        <dbReference type="ARBA" id="ARBA00022500"/>
    </source>
</evidence>
<dbReference type="GO" id="GO:0044781">
    <property type="term" value="P:bacterial-type flagellum organization"/>
    <property type="evidence" value="ECO:0007669"/>
    <property type="project" value="UniProtKB-KW"/>
</dbReference>
<comment type="subcellular location">
    <subcellularLocation>
        <location evidence="1">Cell membrane</location>
        <topology evidence="1">Peripheral membrane protein</topology>
        <orientation evidence="1">Cytoplasmic side</orientation>
    </subcellularLocation>
</comment>